<dbReference type="Proteomes" id="UP000263268">
    <property type="component" value="Unassembled WGS sequence"/>
</dbReference>
<evidence type="ECO:0000313" key="1">
    <source>
        <dbReference type="EMBL" id="HCY82904.1"/>
    </source>
</evidence>
<reference evidence="1 2" key="1">
    <citation type="journal article" date="2018" name="Nat. Biotechnol.">
        <title>A standardized bacterial taxonomy based on genome phylogeny substantially revises the tree of life.</title>
        <authorList>
            <person name="Parks D.H."/>
            <person name="Chuvochina M."/>
            <person name="Waite D.W."/>
            <person name="Rinke C."/>
            <person name="Skarshewski A."/>
            <person name="Chaumeil P.A."/>
            <person name="Hugenholtz P."/>
        </authorList>
    </citation>
    <scope>NUCLEOTIDE SEQUENCE [LARGE SCALE GENOMIC DNA]</scope>
    <source>
        <strain evidence="1">UBA10227</strain>
    </source>
</reference>
<proteinExistence type="predicted"/>
<name>A0A3D6BVJ8_9FLAO</name>
<evidence type="ECO:0000313" key="2">
    <source>
        <dbReference type="Proteomes" id="UP000263268"/>
    </source>
</evidence>
<accession>A0A3D6BVJ8</accession>
<organism evidence="1 2">
    <name type="scientific">Xanthomarina gelatinilytica</name>
    <dbReference type="NCBI Taxonomy" id="1137281"/>
    <lineage>
        <taxon>Bacteria</taxon>
        <taxon>Pseudomonadati</taxon>
        <taxon>Bacteroidota</taxon>
        <taxon>Flavobacteriia</taxon>
        <taxon>Flavobacteriales</taxon>
        <taxon>Flavobacteriaceae</taxon>
        <taxon>Xanthomarina</taxon>
    </lineage>
</organism>
<feature type="non-terminal residue" evidence="1">
    <location>
        <position position="1"/>
    </location>
</feature>
<dbReference type="EMBL" id="DPRK01000250">
    <property type="protein sequence ID" value="HCY82904.1"/>
    <property type="molecule type" value="Genomic_DNA"/>
</dbReference>
<sequence>LSHDALRAKTTAFKEQIAEARKPYHETIEKLMAEAEATEDIDKREDIYQEIDGIKDTIYQVTEE</sequence>
<comment type="caution">
    <text evidence="1">The sequence shown here is derived from an EMBL/GenBank/DDBJ whole genome shotgun (WGS) entry which is preliminary data.</text>
</comment>
<protein>
    <submittedName>
        <fullName evidence="1">Uncharacterized protein</fullName>
    </submittedName>
</protein>
<feature type="non-terminal residue" evidence="1">
    <location>
        <position position="64"/>
    </location>
</feature>
<dbReference type="AlphaFoldDB" id="A0A3D6BVJ8"/>
<gene>
    <name evidence="1" type="ORF">DHV22_15560</name>
</gene>